<protein>
    <submittedName>
        <fullName evidence="8">Type II secretion system F family protein</fullName>
    </submittedName>
</protein>
<evidence type="ECO:0000256" key="6">
    <source>
        <dbReference type="SAM" id="Phobius"/>
    </source>
</evidence>
<dbReference type="InterPro" id="IPR018076">
    <property type="entry name" value="T2SS_GspF_dom"/>
</dbReference>
<dbReference type="RefSeq" id="WP_165236897.1">
    <property type="nucleotide sequence ID" value="NZ_CP049257.1"/>
</dbReference>
<dbReference type="PANTHER" id="PTHR35007">
    <property type="entry name" value="INTEGRAL MEMBRANE PROTEIN-RELATED"/>
    <property type="match status" value="1"/>
</dbReference>
<sequence>MTGVVLSAVLAAATAALLVPARLRLPSPPPVAVVAAPEPERDWLRRWRVLWSALAALAAAVFLGSALGLVAAPVAAIAVWVVVERSEPAAVRRDRELARRDLPHVVGLLADALRSGQAPVDALTVVAGALPGPAARRLAEVVPRLRLGVDPQQVWTDLTADAALAPLGRALGRAHRTGSPVVAAVERLAEELARTARAEIEDRARAVGVKAAVPLGLCLLPAFVLIGIVPVVAGLLTSLGL</sequence>
<keyword evidence="2" id="KW-1003">Cell membrane</keyword>
<proteinExistence type="predicted"/>
<keyword evidence="4 6" id="KW-1133">Transmembrane helix</keyword>
<organism evidence="8 9">
    <name type="scientific">Nocardioides anomalus</name>
    <dbReference type="NCBI Taxonomy" id="2712223"/>
    <lineage>
        <taxon>Bacteria</taxon>
        <taxon>Bacillati</taxon>
        <taxon>Actinomycetota</taxon>
        <taxon>Actinomycetes</taxon>
        <taxon>Propionibacteriales</taxon>
        <taxon>Nocardioidaceae</taxon>
        <taxon>Nocardioides</taxon>
    </lineage>
</organism>
<dbReference type="KEGG" id="nano:G5V58_20845"/>
<evidence type="ECO:0000259" key="7">
    <source>
        <dbReference type="Pfam" id="PF00482"/>
    </source>
</evidence>
<dbReference type="PANTHER" id="PTHR35007:SF3">
    <property type="entry name" value="POSSIBLE CONSERVED ALANINE RICH MEMBRANE PROTEIN"/>
    <property type="match status" value="1"/>
</dbReference>
<evidence type="ECO:0000313" key="9">
    <source>
        <dbReference type="Proteomes" id="UP000502996"/>
    </source>
</evidence>
<dbReference type="AlphaFoldDB" id="A0A6G6WIH6"/>
<dbReference type="EMBL" id="CP049257">
    <property type="protein sequence ID" value="QIG44895.1"/>
    <property type="molecule type" value="Genomic_DNA"/>
</dbReference>
<name>A0A6G6WIH6_9ACTN</name>
<keyword evidence="3 6" id="KW-0812">Transmembrane</keyword>
<keyword evidence="9" id="KW-1185">Reference proteome</keyword>
<evidence type="ECO:0000256" key="1">
    <source>
        <dbReference type="ARBA" id="ARBA00004651"/>
    </source>
</evidence>
<reference evidence="8 9" key="1">
    <citation type="submission" date="2020-02" db="EMBL/GenBank/DDBJ databases">
        <title>Full genome sequence of Nocardioides sp. R-3366.</title>
        <authorList>
            <person name="Im W.-T."/>
        </authorList>
    </citation>
    <scope>NUCLEOTIDE SEQUENCE [LARGE SCALE GENOMIC DNA]</scope>
    <source>
        <strain evidence="8 9">R-3366</strain>
    </source>
</reference>
<evidence type="ECO:0000256" key="5">
    <source>
        <dbReference type="ARBA" id="ARBA00023136"/>
    </source>
</evidence>
<comment type="subcellular location">
    <subcellularLocation>
        <location evidence="1">Cell membrane</location>
        <topology evidence="1">Multi-pass membrane protein</topology>
    </subcellularLocation>
</comment>
<evidence type="ECO:0000313" key="8">
    <source>
        <dbReference type="EMBL" id="QIG44895.1"/>
    </source>
</evidence>
<dbReference type="GO" id="GO:0005886">
    <property type="term" value="C:plasma membrane"/>
    <property type="evidence" value="ECO:0007669"/>
    <property type="project" value="UniProtKB-SubCell"/>
</dbReference>
<gene>
    <name evidence="8" type="ORF">G5V58_20845</name>
</gene>
<accession>A0A6G6WIH6</accession>
<feature type="transmembrane region" description="Helical" evidence="6">
    <location>
        <begin position="212"/>
        <end position="236"/>
    </location>
</feature>
<feature type="transmembrane region" description="Helical" evidence="6">
    <location>
        <begin position="51"/>
        <end position="83"/>
    </location>
</feature>
<keyword evidence="5 6" id="KW-0472">Membrane</keyword>
<evidence type="ECO:0000256" key="4">
    <source>
        <dbReference type="ARBA" id="ARBA00022989"/>
    </source>
</evidence>
<evidence type="ECO:0000256" key="2">
    <source>
        <dbReference type="ARBA" id="ARBA00022475"/>
    </source>
</evidence>
<dbReference type="Proteomes" id="UP000502996">
    <property type="component" value="Chromosome"/>
</dbReference>
<dbReference type="Pfam" id="PF00482">
    <property type="entry name" value="T2SSF"/>
    <property type="match status" value="1"/>
</dbReference>
<feature type="domain" description="Type II secretion system protein GspF" evidence="7">
    <location>
        <begin position="108"/>
        <end position="227"/>
    </location>
</feature>
<evidence type="ECO:0000256" key="3">
    <source>
        <dbReference type="ARBA" id="ARBA00022692"/>
    </source>
</evidence>